<organism evidence="1 2">
    <name type="scientific">Robinsoniella peoriensis</name>
    <dbReference type="NCBI Taxonomy" id="180332"/>
    <lineage>
        <taxon>Bacteria</taxon>
        <taxon>Bacillati</taxon>
        <taxon>Bacillota</taxon>
        <taxon>Clostridia</taxon>
        <taxon>Lachnospirales</taxon>
        <taxon>Lachnospiraceae</taxon>
        <taxon>Robinsoniella</taxon>
    </lineage>
</organism>
<reference evidence="1 2" key="1">
    <citation type="journal article" date="2019" name="Anaerobe">
        <title>Detection of Robinsoniella peoriensis in multiple bone samples of a trauma patient.</title>
        <authorList>
            <person name="Schrottner P."/>
            <person name="Hartwich K."/>
            <person name="Bunk B."/>
            <person name="Schober I."/>
            <person name="Helbig S."/>
            <person name="Rudolph W.W."/>
            <person name="Gunzer F."/>
        </authorList>
    </citation>
    <scope>NUCLEOTIDE SEQUENCE [LARGE SCALE GENOMIC DNA]</scope>
    <source>
        <strain evidence="1 2">DSM 106044</strain>
    </source>
</reference>
<dbReference type="Proteomes" id="UP000306509">
    <property type="component" value="Unassembled WGS sequence"/>
</dbReference>
<dbReference type="EMBL" id="QGQD01000107">
    <property type="protein sequence ID" value="TLC97933.1"/>
    <property type="molecule type" value="Genomic_DNA"/>
</dbReference>
<keyword evidence="2" id="KW-1185">Reference proteome</keyword>
<proteinExistence type="predicted"/>
<name>A0A4U8Q1B6_9FIRM</name>
<comment type="caution">
    <text evidence="1">The sequence shown here is derived from an EMBL/GenBank/DDBJ whole genome shotgun (WGS) entry which is preliminary data.</text>
</comment>
<dbReference type="AlphaFoldDB" id="A0A4U8Q1B6"/>
<evidence type="ECO:0000313" key="1">
    <source>
        <dbReference type="EMBL" id="TLC97933.1"/>
    </source>
</evidence>
<accession>A0A4U8Q1B6</accession>
<protein>
    <submittedName>
        <fullName evidence="1">Uncharacterized protein</fullName>
    </submittedName>
</protein>
<evidence type="ECO:0000313" key="2">
    <source>
        <dbReference type="Proteomes" id="UP000306509"/>
    </source>
</evidence>
<sequence length="80" mass="9476">MGRSLREETRCVEMYKNRLLRKWGIQEIDDLRSKIVKLDEMQNAGKYRWHIMIYNALIACSKAIYEQGIKVITNTQNEGI</sequence>
<gene>
    <name evidence="1" type="ORF">DSM106044_05298</name>
</gene>